<evidence type="ECO:0000256" key="6">
    <source>
        <dbReference type="ARBA" id="ARBA00022786"/>
    </source>
</evidence>
<gene>
    <name evidence="14" type="ORF">E1301_Tti016727</name>
</gene>
<feature type="compositionally biased region" description="Polar residues" evidence="12">
    <location>
        <begin position="2454"/>
        <end position="2473"/>
    </location>
</feature>
<feature type="domain" description="C2H2-type" evidence="13">
    <location>
        <begin position="2012"/>
        <end position="2039"/>
    </location>
</feature>
<feature type="compositionally biased region" description="Basic residues" evidence="12">
    <location>
        <begin position="1023"/>
        <end position="1032"/>
    </location>
</feature>
<feature type="compositionally biased region" description="Polar residues" evidence="12">
    <location>
        <begin position="2539"/>
        <end position="2563"/>
    </location>
</feature>
<evidence type="ECO:0000256" key="7">
    <source>
        <dbReference type="ARBA" id="ARBA00022833"/>
    </source>
</evidence>
<keyword evidence="10" id="KW-0539">Nucleus</keyword>
<feature type="domain" description="C2H2-type" evidence="13">
    <location>
        <begin position="1878"/>
        <end position="1905"/>
    </location>
</feature>
<dbReference type="SUPFAM" id="SSF57667">
    <property type="entry name" value="beta-beta-alpha zinc fingers"/>
    <property type="match status" value="7"/>
</dbReference>
<feature type="domain" description="C2H2-type" evidence="13">
    <location>
        <begin position="2293"/>
        <end position="2320"/>
    </location>
</feature>
<keyword evidence="15" id="KW-1185">Reference proteome</keyword>
<keyword evidence="6" id="KW-0833">Ubl conjugation pathway</keyword>
<evidence type="ECO:0000259" key="13">
    <source>
        <dbReference type="PROSITE" id="PS50157"/>
    </source>
</evidence>
<feature type="compositionally biased region" description="Basic and acidic residues" evidence="12">
    <location>
        <begin position="1413"/>
        <end position="1434"/>
    </location>
</feature>
<evidence type="ECO:0000313" key="15">
    <source>
        <dbReference type="Proteomes" id="UP000324632"/>
    </source>
</evidence>
<feature type="region of interest" description="Disordered" evidence="12">
    <location>
        <begin position="881"/>
        <end position="919"/>
    </location>
</feature>
<feature type="domain" description="C2H2-type" evidence="13">
    <location>
        <begin position="1984"/>
        <end position="2011"/>
    </location>
</feature>
<organism evidence="14 15">
    <name type="scientific">Triplophysa tibetana</name>
    <dbReference type="NCBI Taxonomy" id="1572043"/>
    <lineage>
        <taxon>Eukaryota</taxon>
        <taxon>Metazoa</taxon>
        <taxon>Chordata</taxon>
        <taxon>Craniata</taxon>
        <taxon>Vertebrata</taxon>
        <taxon>Euteleostomi</taxon>
        <taxon>Actinopterygii</taxon>
        <taxon>Neopterygii</taxon>
        <taxon>Teleostei</taxon>
        <taxon>Ostariophysi</taxon>
        <taxon>Cypriniformes</taxon>
        <taxon>Nemacheilidae</taxon>
        <taxon>Triplophysa</taxon>
    </lineage>
</organism>
<comment type="subcellular location">
    <subcellularLocation>
        <location evidence="1">Nucleus</location>
    </subcellularLocation>
</comment>
<evidence type="ECO:0000256" key="1">
    <source>
        <dbReference type="ARBA" id="ARBA00004123"/>
    </source>
</evidence>
<feature type="domain" description="C2H2-type" evidence="13">
    <location>
        <begin position="1956"/>
        <end position="1983"/>
    </location>
</feature>
<feature type="compositionally biased region" description="Polar residues" evidence="12">
    <location>
        <begin position="774"/>
        <end position="791"/>
    </location>
</feature>
<dbReference type="FunFam" id="3.30.160.60:FF:000690">
    <property type="entry name" value="Zinc finger protein 354C"/>
    <property type="match status" value="1"/>
</dbReference>
<evidence type="ECO:0000256" key="3">
    <source>
        <dbReference type="ARBA" id="ARBA00022723"/>
    </source>
</evidence>
<dbReference type="PROSITE" id="PS50157">
    <property type="entry name" value="ZINC_FINGER_C2H2_2"/>
    <property type="match status" value="15"/>
</dbReference>
<feature type="domain" description="C2H2-type" evidence="13">
    <location>
        <begin position="2040"/>
        <end position="2069"/>
    </location>
</feature>
<evidence type="ECO:0000256" key="12">
    <source>
        <dbReference type="SAM" id="MobiDB-lite"/>
    </source>
</evidence>
<evidence type="ECO:0000256" key="11">
    <source>
        <dbReference type="PROSITE-ProRule" id="PRU00042"/>
    </source>
</evidence>
<protein>
    <recommendedName>
        <fullName evidence="13">C2H2-type domain-containing protein</fullName>
    </recommendedName>
</protein>
<evidence type="ECO:0000256" key="8">
    <source>
        <dbReference type="ARBA" id="ARBA00023015"/>
    </source>
</evidence>
<keyword evidence="9" id="KW-0804">Transcription</keyword>
<keyword evidence="3" id="KW-0479">Metal-binding</keyword>
<keyword evidence="8" id="KW-0805">Transcription regulation</keyword>
<feature type="region of interest" description="Disordered" evidence="12">
    <location>
        <begin position="2447"/>
        <end position="2477"/>
    </location>
</feature>
<feature type="compositionally biased region" description="Basic residues" evidence="12">
    <location>
        <begin position="1435"/>
        <end position="1456"/>
    </location>
</feature>
<accession>A0A5A9NKC2</accession>
<feature type="region of interest" description="Disordered" evidence="12">
    <location>
        <begin position="965"/>
        <end position="993"/>
    </location>
</feature>
<feature type="domain" description="C2H2-type" evidence="13">
    <location>
        <begin position="2264"/>
        <end position="2292"/>
    </location>
</feature>
<dbReference type="PANTHER" id="PTHR47772">
    <property type="entry name" value="ZINC FINGER PROTEIN 200"/>
    <property type="match status" value="1"/>
</dbReference>
<feature type="region of interest" description="Disordered" evidence="12">
    <location>
        <begin position="1411"/>
        <end position="1456"/>
    </location>
</feature>
<evidence type="ECO:0000313" key="14">
    <source>
        <dbReference type="EMBL" id="KAA0710190.1"/>
    </source>
</evidence>
<dbReference type="EMBL" id="SOYY01000016">
    <property type="protein sequence ID" value="KAA0710190.1"/>
    <property type="molecule type" value="Genomic_DNA"/>
</dbReference>
<feature type="region of interest" description="Disordered" evidence="12">
    <location>
        <begin position="754"/>
        <end position="793"/>
    </location>
</feature>
<comment type="pathway">
    <text evidence="2">Protein modification; protein ubiquitination.</text>
</comment>
<keyword evidence="5 11" id="KW-0863">Zinc-finger</keyword>
<dbReference type="Gene3D" id="3.30.160.60">
    <property type="entry name" value="Classic Zinc Finger"/>
    <property type="match status" value="9"/>
</dbReference>
<keyword evidence="4" id="KW-0677">Repeat</keyword>
<feature type="domain" description="C2H2-type" evidence="13">
    <location>
        <begin position="2095"/>
        <end position="2122"/>
    </location>
</feature>
<reference evidence="14 15" key="1">
    <citation type="journal article" date="2019" name="Mol. Ecol. Resour.">
        <title>Chromosome-level genome assembly of Triplophysa tibetana, a fish adapted to the harsh high-altitude environment of the Tibetan Plateau.</title>
        <authorList>
            <person name="Yang X."/>
            <person name="Liu H."/>
            <person name="Ma Z."/>
            <person name="Zou Y."/>
            <person name="Zou M."/>
            <person name="Mao Y."/>
            <person name="Li X."/>
            <person name="Wang H."/>
            <person name="Chen T."/>
            <person name="Wang W."/>
            <person name="Yang R."/>
        </authorList>
    </citation>
    <scope>NUCLEOTIDE SEQUENCE [LARGE SCALE GENOMIC DNA]</scope>
    <source>
        <strain evidence="14">TTIB1903HZAU</strain>
        <tissue evidence="14">Muscle</tissue>
    </source>
</reference>
<proteinExistence type="predicted"/>
<evidence type="ECO:0000256" key="5">
    <source>
        <dbReference type="ARBA" id="ARBA00022771"/>
    </source>
</evidence>
<name>A0A5A9NKC2_9TELE</name>
<comment type="caution">
    <text evidence="14">The sequence shown here is derived from an EMBL/GenBank/DDBJ whole genome shotgun (WGS) entry which is preliminary data.</text>
</comment>
<feature type="region of interest" description="Disordered" evidence="12">
    <location>
        <begin position="1008"/>
        <end position="1032"/>
    </location>
</feature>
<feature type="domain" description="C2H2-type" evidence="13">
    <location>
        <begin position="2420"/>
        <end position="2447"/>
    </location>
</feature>
<dbReference type="Pfam" id="PF00096">
    <property type="entry name" value="zf-C2H2"/>
    <property type="match status" value="4"/>
</dbReference>
<dbReference type="GO" id="GO:0005634">
    <property type="term" value="C:nucleus"/>
    <property type="evidence" value="ECO:0007669"/>
    <property type="project" value="UniProtKB-SubCell"/>
</dbReference>
<dbReference type="FunFam" id="3.30.160.60:FF:000446">
    <property type="entry name" value="Zinc finger protein"/>
    <property type="match status" value="3"/>
</dbReference>
<feature type="region of interest" description="Disordered" evidence="12">
    <location>
        <begin position="835"/>
        <end position="860"/>
    </location>
</feature>
<feature type="region of interest" description="Disordered" evidence="12">
    <location>
        <begin position="2512"/>
        <end position="2586"/>
    </location>
</feature>
<feature type="domain" description="C2H2-type" evidence="13">
    <location>
        <begin position="1906"/>
        <end position="1933"/>
    </location>
</feature>
<feature type="domain" description="C2H2-type" evidence="13">
    <location>
        <begin position="2378"/>
        <end position="2405"/>
    </location>
</feature>
<feature type="domain" description="C2H2-type" evidence="13">
    <location>
        <begin position="1850"/>
        <end position="1877"/>
    </location>
</feature>
<dbReference type="GO" id="GO:0008270">
    <property type="term" value="F:zinc ion binding"/>
    <property type="evidence" value="ECO:0007669"/>
    <property type="project" value="UniProtKB-KW"/>
</dbReference>
<dbReference type="Proteomes" id="UP000324632">
    <property type="component" value="Chromosome 16"/>
</dbReference>
<keyword evidence="7" id="KW-0862">Zinc</keyword>
<evidence type="ECO:0000256" key="4">
    <source>
        <dbReference type="ARBA" id="ARBA00022737"/>
    </source>
</evidence>
<evidence type="ECO:0000256" key="10">
    <source>
        <dbReference type="ARBA" id="ARBA00023242"/>
    </source>
</evidence>
<feature type="domain" description="C2H2-type" evidence="13">
    <location>
        <begin position="2350"/>
        <end position="2377"/>
    </location>
</feature>
<sequence>MDGKLPPWNIHGNHSSSIPYAPGECQEGPDFIGESMPSLSSCMSGAFRALLPDYHGTSSTTNCVKYSYSPDDHCVIRSGAGMSYIENTIEKREKLDFMKDDASVTHMLPPKCMQYVPLEKDREINHGNTHNWTTVIKDALEMGNGMEMGQTLSANVYGPLVDLNPVYKEPQYKELEPNKNPDGREVKGGQDPFLAVLSEGISKRSTANVQEMVLNQRTNIFAEGSSLSREELGVADIRGHESVSLPGYYRSHTPHSLEGCTRYDEFLSSPFVKQPEEPALQITSQEPGLSCSPRKNTKICFKDAKVNHETVSDNSAICGLHNFDAQRGSLQIEVTDRNTSVNSQPYPSNYNHQEKMVPQSDLHFSDTNSFVSKLDNNVSTSPKVEWIESNLSMPERIETKGSVNTKNTELNLKVQAKFAPEIVSFSNQNSSSVSEIISERSASSNKMHIEEECKDSIQDQSKSYEVCFQENNLKSETVTLESMDVKTDVCDLHVEEKQYPADQGTVLAPSGVKTKNSERCEKTLFDNAKESSYHSTLHNLQNILQRCKKPRKQKKSELEELNGRIDKSTKIGHCSLHDSETLAGAVNQDASGNETAEHDMTILEMANLPQYDVSPPSQSGKKTPKKSKVMSVEEHFITQSNVSELICVSLGQPERVADTAEISQNPGYSSSEAFHEKHTPDAGKIIQMDNRNKPSQPVRKAFNRRKRKRISKSRLKAKISTLLSVSQSNMSSLEEDLTSHSQVISSLQSSNIECKPAISQKSPNKKKINEAQHMLQSSEDLPQTSKDCQTASREDIPSSLVADHMGFNIKKLQKARRPAMKAFVDKNDTTSLLNGKSLVDSVSQPDSTSPTDSLNIQSPPYNQRKFRQKKIADVNEAAEKFQDSPALFQQEDTSSPLSKLKENMETTKATGTVKGKRPVKKALRKNVSDDHETALLDVQTFAATLEQDLLSTAESEASARKVSKSAASLLDSCPEKTMKARRHSKSKTTDNHLNSCLEEETSLLSTVSQENSISPLKIDSSSRLKKSRKKTVKIKDEEEQTLEVNHTEYQQEDLSTIPDPIIASSAAQITLKSKRPAKMGSSHQLENEHASALWNMQKQEDCVPTSFVNTTPNKSKKFSDIEGNAMHIPADDQTMPQQNISSLLQESEASIVPLKKRRFRPPQTLATNDSLYTASSVHSNEVIPPAIGNPVPVTETDYFNVFNQQNIVKMKKSTKKVTRRKKNLIQAISSLEELSCPATEQKLNSVVTREKNNNPTLHHHFEKDIVNGTANQGESRMFVSTEHVTSIQSSPKKPKKNWLKQIEKNEPELHHSITETANNFKPAQEVDTLSNLPSVLKESVSETSEPNNFEQKWKAAKSKSKRSKEIAEMNGFCVSLSEKTLSQTKIKTEGVETVTHRSVQNFSDGQTVNELQCSERDGSEVDQKDGSIKHEPTMKRPKVIKAPKKKKRNAAKKKRKIPSMLPHRIKKEQEIYTPYNRIACDVHTQISDNTTKTSVLPEEPVKTNMFISRKSTRIGIINSCLDVKTATDQVNSTATIDITESSTRLKENLSSSVQAEDCKDLNNVPGILIKTKKRGRPRKHKLPVAHLEENIQASDLSPCQDSTENTIQTATNPVKMNVVQLLKKKRGRKMKKILTVKQLETDLSQQSVTDLSNITSSQSICRRGRKKKNLKAPGRNVRLSSLRVSSRISDQGKVETTSLQQNSTKVLKKVPLETSEQGTGMTQKLSVKTTIQDEVVSDVKIEQMNRRKPGRRGRPRKVLCFDDLQTQPEPTKQLNNEMCGLPPSNVVKVEELLDAKIKACPHLRSEKTPETEIANTVVKVDCFAKNNEKHVAMPNKKIVSKTIENTKKPLSCKYCGVSFRHITAFVMHRRIHTGEKPYNCKSCGKTFAQLSKLKSHQNVHKQSDAFPCPCCNQKFSKREDLLCHFKLHLQEVKTTSEQKERGTSSVTSSKKLNVCHVCKICKKNFVSKVNLRTHMVVHEAEKPWTCKDCGKRFWKSSSLAVHEKSHWPVKPYACSICGKGFNLLKALKKHSQEHTGETPFSCSHCGHAFSALSALRMHQASKTCVAKRSDGETCDSEGFIVSQGAEGQVNTPVYFKCQICKQLFKKWCQYTLHLQTHTSSSPYLCFSCGQCYEKGSEVNVHCEVCCQSSGEEETCGGSVSEVMQRSELRSNNASDSLQSTGEGECTRMTNDLSEFLRRDAHKSPIQRPTAQSPARSEISCTSSLECIEISPSLWKFQCSRCGQRFERYRTLCAHMHTHAPAFRYTCAHCGNSFERWSKLWLHQRHHHVKGRCYSCAQCSLQFRFFSSYKEHMFEHAGQRPYACPLCPETFIQEESLHTHQLESHQLPESLKCDVCSKTFSSLRNLVKHSLLHNGSTSHACLLCGLSFTNTRALQQHLNKHAGYYGLPLPDVPSKPLSFPHQCKRCKARFSTGDLLYAHQICHSRNARTKVRPDVQSTSKASDIKSRSQTNHLSNLKLDGTPGDKSLYFYSHPDRLYLTPSLFRERHRAIRLDSNGDISDSQNTSPEINSNPSSISEESAVNSQTDSTHLPQDTSGQENTNSESSIKDRANDSIQNTNKTSHKHQRSVFVETSINMELETVHEESEESFECADCTEKLTSVLGLYEHYILHAFGDTYVQVN</sequence>
<dbReference type="PROSITE" id="PS00028">
    <property type="entry name" value="ZINC_FINGER_C2H2_1"/>
    <property type="match status" value="15"/>
</dbReference>
<dbReference type="InterPro" id="IPR050636">
    <property type="entry name" value="C2H2-ZF_domain-containing"/>
</dbReference>
<dbReference type="InterPro" id="IPR013087">
    <property type="entry name" value="Znf_C2H2_type"/>
</dbReference>
<feature type="domain" description="C2H2-type" evidence="13">
    <location>
        <begin position="2236"/>
        <end position="2259"/>
    </location>
</feature>
<evidence type="ECO:0000256" key="2">
    <source>
        <dbReference type="ARBA" id="ARBA00004906"/>
    </source>
</evidence>
<dbReference type="SMART" id="SM00355">
    <property type="entry name" value="ZnF_C2H2"/>
    <property type="match status" value="16"/>
</dbReference>
<feature type="domain" description="C2H2-type" evidence="13">
    <location>
        <begin position="2321"/>
        <end position="2349"/>
    </location>
</feature>
<dbReference type="PANTHER" id="PTHR47772:SF7">
    <property type="entry name" value="ZINC FINGER PROTEIN 160"/>
    <property type="match status" value="1"/>
</dbReference>
<evidence type="ECO:0000256" key="9">
    <source>
        <dbReference type="ARBA" id="ARBA00023163"/>
    </source>
</evidence>
<dbReference type="InterPro" id="IPR036236">
    <property type="entry name" value="Znf_C2H2_sf"/>
</dbReference>
<feature type="compositionally biased region" description="Low complexity" evidence="12">
    <location>
        <begin position="2524"/>
        <end position="2538"/>
    </location>
</feature>